<dbReference type="InterPro" id="IPR009003">
    <property type="entry name" value="Peptidase_S1_PA"/>
</dbReference>
<protein>
    <submittedName>
        <fullName evidence="4">Serine protease</fullName>
    </submittedName>
</protein>
<dbReference type="GeneID" id="36843447"/>
<dbReference type="Gene3D" id="2.40.10.120">
    <property type="match status" value="1"/>
</dbReference>
<proteinExistence type="predicted"/>
<dbReference type="Gene3D" id="2.30.42.10">
    <property type="match status" value="1"/>
</dbReference>
<evidence type="ECO:0000313" key="4">
    <source>
        <dbReference type="EMBL" id="AVK74686.1"/>
    </source>
</evidence>
<dbReference type="SUPFAM" id="SSF50494">
    <property type="entry name" value="Trypsin-like serine proteases"/>
    <property type="match status" value="1"/>
</dbReference>
<name>A0A2U7U8D0_9VIRU</name>
<evidence type="ECO:0000256" key="2">
    <source>
        <dbReference type="SAM" id="MobiDB-lite"/>
    </source>
</evidence>
<feature type="compositionally biased region" description="Basic and acidic residues" evidence="2">
    <location>
        <begin position="61"/>
        <end position="71"/>
    </location>
</feature>
<feature type="region of interest" description="Disordered" evidence="2">
    <location>
        <begin position="44"/>
        <end position="101"/>
    </location>
</feature>
<dbReference type="SUPFAM" id="SSF50156">
    <property type="entry name" value="PDZ domain-like"/>
    <property type="match status" value="1"/>
</dbReference>
<sequence length="777" mass="83116">MLSPRRDGRTDPDGIGERTTGHLCVYPASLFFPSLLGLAVAYESPSGQRQEKKSNSTNPLWDRRADQEKRNRIAMSDSDDDRDGDDAWTRGPRRRLPEKPVGTVARIKAAIMEHNPLEPWHPVRTDLIAGSGWFVRLPWERDDGPDQPPRFLVTCNHCVEGVKARDGLAVQTSSTGDAMWRARVAVAVPEIDVAIVEVLPTPDIDPNALVAWPLGDDRADIVVGTEVTAFGYPLGQEGLSISGSNVTGRERGLLQLDGSINFGDSGGPVAKDGRVVGWITQGVPEANAVSYAQPVSLLLAALFALRPLPATSPADWAPYGGLPPPAHVLRRGGLGCALYASNNARLASIGARCPDPNRPLPSEPAWARLAAAAPDPWGGGGPRYTGIDFGPSGAAARIGNGNVNEFFGGNGYGNANPNNTNTNANANANFNDVANDANDDYGNDRDPLTLETQGQSRGRRQRRRQRQDVSQMSSAPTAMLQRVASAGCDCPSGAVIQWTSRRSALARAPFDAQPGDVLCGLVLPLVPPGGYANLIAAATKGNTNDANVPSPADIDDALAEIAVPVVVDVGNNGAVILPWTNDRMDVDRALLLVPWGMRVGVRLYRAQARRSVAGIVDLTEATTVDGFYRPYRPFEPDDYEAFAGIVVGPLTADVIDVFRWLGARLSPADREQPRVVVLRALIGGPINAGPADDDGVNIREGDIIERVNGRTIATMDDYREALRAPHDGAYLVIETDRGRGDVVSMATVLAAESDLAAQYGYPLSGTWDHFTALFEEA</sequence>
<dbReference type="GO" id="GO:0006508">
    <property type="term" value="P:proteolysis"/>
    <property type="evidence" value="ECO:0007669"/>
    <property type="project" value="UniProtKB-KW"/>
</dbReference>
<accession>A0A2U7U8D0</accession>
<reference evidence="4" key="1">
    <citation type="journal article" date="2018" name="Nat. Commun.">
        <title>Diversity and evolution of the emerging Pandoraviridae family.</title>
        <authorList>
            <person name="Legendre M."/>
            <person name="Fabre E."/>
            <person name="Poirot O."/>
            <person name="Jeudy S."/>
            <person name="Lartigue A."/>
            <person name="Alempic J.M."/>
            <person name="Beucher L."/>
            <person name="Philippe N."/>
            <person name="Bertaux L."/>
            <person name="Christo-Foroux E."/>
            <person name="Labadie K."/>
            <person name="Coute Y."/>
            <person name="Abergel C."/>
            <person name="Claverie J.M."/>
        </authorList>
    </citation>
    <scope>NUCLEOTIDE SEQUENCE [LARGE SCALE GENOMIC DNA]</scope>
    <source>
        <strain evidence="4">Quercus</strain>
    </source>
</reference>
<feature type="domain" description="PDZ" evidence="3">
    <location>
        <begin position="661"/>
        <end position="737"/>
    </location>
</feature>
<feature type="compositionally biased region" description="Low complexity" evidence="2">
    <location>
        <begin position="418"/>
        <end position="436"/>
    </location>
</feature>
<gene>
    <name evidence="4" type="ORF">pqer_cds_264</name>
</gene>
<dbReference type="PANTHER" id="PTHR43019:SF23">
    <property type="entry name" value="PROTEASE DO-LIKE 5, CHLOROPLASTIC"/>
    <property type="match status" value="1"/>
</dbReference>
<dbReference type="KEGG" id="vg:36843447"/>
<evidence type="ECO:0000256" key="1">
    <source>
        <dbReference type="ARBA" id="ARBA00022801"/>
    </source>
</evidence>
<dbReference type="EMBL" id="MG011689">
    <property type="protein sequence ID" value="AVK74686.1"/>
    <property type="molecule type" value="Genomic_DNA"/>
</dbReference>
<evidence type="ECO:0000259" key="3">
    <source>
        <dbReference type="PROSITE" id="PS50106"/>
    </source>
</evidence>
<dbReference type="SMART" id="SM00228">
    <property type="entry name" value="PDZ"/>
    <property type="match status" value="1"/>
</dbReference>
<dbReference type="InterPro" id="IPR036034">
    <property type="entry name" value="PDZ_sf"/>
</dbReference>
<dbReference type="GO" id="GO:0008233">
    <property type="term" value="F:peptidase activity"/>
    <property type="evidence" value="ECO:0007669"/>
    <property type="project" value="UniProtKB-KW"/>
</dbReference>
<dbReference type="PROSITE" id="PS50106">
    <property type="entry name" value="PDZ"/>
    <property type="match status" value="1"/>
</dbReference>
<organism evidence="4">
    <name type="scientific">Pandoravirus quercus</name>
    <dbReference type="NCBI Taxonomy" id="2107709"/>
    <lineage>
        <taxon>Viruses</taxon>
        <taxon>Pandoravirus</taxon>
    </lineage>
</organism>
<dbReference type="InterPro" id="IPR001478">
    <property type="entry name" value="PDZ"/>
</dbReference>
<dbReference type="Pfam" id="PF17820">
    <property type="entry name" value="PDZ_6"/>
    <property type="match status" value="1"/>
</dbReference>
<dbReference type="Proteomes" id="UP000248852">
    <property type="component" value="Segment"/>
</dbReference>
<feature type="compositionally biased region" description="Acidic residues" evidence="2">
    <location>
        <begin position="77"/>
        <end position="86"/>
    </location>
</feature>
<dbReference type="InterPro" id="IPR041489">
    <property type="entry name" value="PDZ_6"/>
</dbReference>
<dbReference type="RefSeq" id="YP_009482955.1">
    <property type="nucleotide sequence ID" value="NC_037667.1"/>
</dbReference>
<dbReference type="PANTHER" id="PTHR43019">
    <property type="entry name" value="SERINE ENDOPROTEASE DEGS"/>
    <property type="match status" value="1"/>
</dbReference>
<dbReference type="Pfam" id="PF13365">
    <property type="entry name" value="Trypsin_2"/>
    <property type="match status" value="1"/>
</dbReference>
<keyword evidence="1" id="KW-0378">Hydrolase</keyword>
<keyword evidence="4" id="KW-0645">Protease</keyword>
<feature type="region of interest" description="Disordered" evidence="2">
    <location>
        <begin position="418"/>
        <end position="475"/>
    </location>
</feature>